<name>A0A1H7ZRR7_9BACT</name>
<dbReference type="OrthoDB" id="797757at2"/>
<evidence type="ECO:0000313" key="1">
    <source>
        <dbReference type="EMBL" id="SEM60504.1"/>
    </source>
</evidence>
<accession>A0A1H7ZRR7</accession>
<organism evidence="1 2">
    <name type="scientific">Chitinophaga rupis</name>
    <dbReference type="NCBI Taxonomy" id="573321"/>
    <lineage>
        <taxon>Bacteria</taxon>
        <taxon>Pseudomonadati</taxon>
        <taxon>Bacteroidota</taxon>
        <taxon>Chitinophagia</taxon>
        <taxon>Chitinophagales</taxon>
        <taxon>Chitinophagaceae</taxon>
        <taxon>Chitinophaga</taxon>
    </lineage>
</organism>
<dbReference type="AlphaFoldDB" id="A0A1H7ZRR7"/>
<gene>
    <name evidence="1" type="ORF">SAMN04488505_105163</name>
</gene>
<reference evidence="1 2" key="1">
    <citation type="submission" date="2016-10" db="EMBL/GenBank/DDBJ databases">
        <authorList>
            <person name="de Groot N.N."/>
        </authorList>
    </citation>
    <scope>NUCLEOTIDE SEQUENCE [LARGE SCALE GENOMIC DNA]</scope>
    <source>
        <strain evidence="1 2">DSM 21039</strain>
    </source>
</reference>
<protein>
    <submittedName>
        <fullName evidence="1">Uncharacterized protein</fullName>
    </submittedName>
</protein>
<evidence type="ECO:0000313" key="2">
    <source>
        <dbReference type="Proteomes" id="UP000198984"/>
    </source>
</evidence>
<proteinExistence type="predicted"/>
<keyword evidence="2" id="KW-1185">Reference proteome</keyword>
<dbReference type="Proteomes" id="UP000198984">
    <property type="component" value="Unassembled WGS sequence"/>
</dbReference>
<sequence length="329" mass="36888">MSLNRRPSLDSIGQFISHTEFQTLKTGFAAKFPDAAPAVFLSKQTILDCISTYPVLSGISFRYGLADVNDPLSRKIILVPCEHTTDEKGAPDLVLLKEGYVSNNGEKVKGDELWKLLGNHAERVYNGRFHEVLSKVHRGYFWGIQRISALLAQEGCDGVMFNFGYNAAHPFPCKRNQQVLEAVDAGRQSLNIFMEYGQCNPPCDIDPGGGGGGVEGTGCLVKELMGRYGQKSTEQQLNALRTLRDDYMLEQPGGYALYEMYYFVSRPIIRAMAALPEKEQVYQDLYNNELQQALDLLNKGAFDQVLNLYKRTMAKLMETYVFETESVIC</sequence>
<dbReference type="RefSeq" id="WP_089916339.1">
    <property type="nucleotide sequence ID" value="NZ_FOBB01000005.1"/>
</dbReference>
<dbReference type="EMBL" id="FOBB01000005">
    <property type="protein sequence ID" value="SEM60504.1"/>
    <property type="molecule type" value="Genomic_DNA"/>
</dbReference>